<dbReference type="InterPro" id="IPR051317">
    <property type="entry name" value="Gfo/Idh/MocA_oxidoreduct"/>
</dbReference>
<sequence length="477" mass="50663">MAAGHIKVALVGLSPTAKTSWAQDAHLPYLLSPLGRARYELVALCNPTVASAEAARARHSLPDTVKTYGDPSQLAADRAVDLVVCCTGVAAAADCGDEQDPDDGNAKTAAPALRAGKAVYVEWPVAESLAAAVQLAAEYAGDGASSAGSVSSVGGGSVAGSDCSSPSFPGAASNNSIVGLQGRLSPVVRKVKDMLDSGRVGRVLSSEVRAFGTLHPREPTRTRTAPSSSSSSSSSRGEGRAVGDVVGSSLAHTLDYVHEVLGEFEAGTMRCRMQVQRPSVGARGGDDDDEVPDVPDLVVLHGQLAGFHNAAPDATLSVTYRAGPPFKGQPGLTWTINCERGEIMITSPSGPYLHSDSYAGDGESEQVTIRVHDFLNDQVINVHWDWEDWQLALPVRARNVAHLYERFGRWWEKMRRREDAVLKSTNGFSSVVGVGGVGNGQALRVAEDDDWPRIQDGIVRLRQLDAMLRQYNSQRLD</sequence>
<organism evidence="4">
    <name type="scientific">Pyricularia oryzae (strain Y34)</name>
    <name type="common">Rice blast fungus</name>
    <name type="synonym">Magnaporthe oryzae</name>
    <dbReference type="NCBI Taxonomy" id="1143189"/>
    <lineage>
        <taxon>Eukaryota</taxon>
        <taxon>Fungi</taxon>
        <taxon>Dikarya</taxon>
        <taxon>Ascomycota</taxon>
        <taxon>Pezizomycotina</taxon>
        <taxon>Sordariomycetes</taxon>
        <taxon>Sordariomycetidae</taxon>
        <taxon>Magnaporthales</taxon>
        <taxon>Pyriculariaceae</taxon>
        <taxon>Pyricularia</taxon>
    </lineage>
</organism>
<feature type="domain" description="Gal80p-like C-terminal" evidence="3">
    <location>
        <begin position="186"/>
        <end position="347"/>
    </location>
</feature>
<dbReference type="SUPFAM" id="SSF55347">
    <property type="entry name" value="Glyceraldehyde-3-phosphate dehydrogenase-like, C-terminal domain"/>
    <property type="match status" value="1"/>
</dbReference>
<dbReference type="EMBL" id="JH794015">
    <property type="protein sequence ID" value="ELQ40906.1"/>
    <property type="molecule type" value="Genomic_DNA"/>
</dbReference>
<reference evidence="4" key="1">
    <citation type="journal article" date="2012" name="PLoS Genet.">
        <title>Comparative analysis of the genomes of two field isolates of the rice blast fungus Magnaporthe oryzae.</title>
        <authorList>
            <person name="Xue M."/>
            <person name="Yang J."/>
            <person name="Li Z."/>
            <person name="Hu S."/>
            <person name="Yao N."/>
            <person name="Dean R.A."/>
            <person name="Zhao W."/>
            <person name="Shen M."/>
            <person name="Zhang H."/>
            <person name="Li C."/>
            <person name="Liu L."/>
            <person name="Cao L."/>
            <person name="Xu X."/>
            <person name="Xing Y."/>
            <person name="Hsiang T."/>
            <person name="Zhang Z."/>
            <person name="Xu J.R."/>
            <person name="Peng Y.L."/>
        </authorList>
    </citation>
    <scope>NUCLEOTIDE SEQUENCE</scope>
    <source>
        <strain evidence="4">Y34</strain>
    </source>
</reference>
<feature type="region of interest" description="Disordered" evidence="1">
    <location>
        <begin position="211"/>
        <end position="242"/>
    </location>
</feature>
<dbReference type="InterPro" id="IPR055080">
    <property type="entry name" value="Gal80p-like_C"/>
</dbReference>
<gene>
    <name evidence="4" type="ORF">OOU_Y34scaffold00325g36</name>
</gene>
<dbReference type="Gene3D" id="3.40.50.720">
    <property type="entry name" value="NAD(P)-binding Rossmann-like Domain"/>
    <property type="match status" value="1"/>
</dbReference>
<dbReference type="InterPro" id="IPR000683">
    <property type="entry name" value="Gfo/Idh/MocA-like_OxRdtase_N"/>
</dbReference>
<name>A0AA97PN68_PYRO3</name>
<accession>A0AA97PN68</accession>
<evidence type="ECO:0000259" key="3">
    <source>
        <dbReference type="Pfam" id="PF22685"/>
    </source>
</evidence>
<dbReference type="Pfam" id="PF01408">
    <property type="entry name" value="GFO_IDH_MocA"/>
    <property type="match status" value="1"/>
</dbReference>
<dbReference type="Proteomes" id="UP000011086">
    <property type="component" value="Unassembled WGS sequence"/>
</dbReference>
<dbReference type="SMR" id="A0AA97PN68"/>
<dbReference type="PANTHER" id="PTHR43708">
    <property type="entry name" value="CONSERVED EXPRESSED OXIDOREDUCTASE (EUROFUNG)"/>
    <property type="match status" value="1"/>
</dbReference>
<proteinExistence type="predicted"/>
<dbReference type="GO" id="GO:0000166">
    <property type="term" value="F:nucleotide binding"/>
    <property type="evidence" value="ECO:0007669"/>
    <property type="project" value="InterPro"/>
</dbReference>
<feature type="domain" description="Gfo/Idh/MocA-like oxidoreductase N-terminal" evidence="2">
    <location>
        <begin position="7"/>
        <end position="138"/>
    </location>
</feature>
<dbReference type="AlphaFoldDB" id="A0AA97PN68"/>
<dbReference type="SUPFAM" id="SSF51735">
    <property type="entry name" value="NAD(P)-binding Rossmann-fold domains"/>
    <property type="match status" value="1"/>
</dbReference>
<dbReference type="Gene3D" id="3.30.360.10">
    <property type="entry name" value="Dihydrodipicolinate Reductase, domain 2"/>
    <property type="match status" value="1"/>
</dbReference>
<protein>
    <submittedName>
        <fullName evidence="4">NAD-binding Rossmann fold oxidoreductase family protein</fullName>
    </submittedName>
</protein>
<dbReference type="InterPro" id="IPR036291">
    <property type="entry name" value="NAD(P)-bd_dom_sf"/>
</dbReference>
<dbReference type="Pfam" id="PF22685">
    <property type="entry name" value="Gal80p_C-like"/>
    <property type="match status" value="1"/>
</dbReference>
<evidence type="ECO:0000313" key="4">
    <source>
        <dbReference type="EMBL" id="ELQ40906.1"/>
    </source>
</evidence>
<dbReference type="PANTHER" id="PTHR43708:SF1">
    <property type="entry name" value="GALACTOSE_LACTOSE METABOLISM REGULATORY PROTEIN GAL80"/>
    <property type="match status" value="1"/>
</dbReference>
<evidence type="ECO:0000256" key="1">
    <source>
        <dbReference type="SAM" id="MobiDB-lite"/>
    </source>
</evidence>
<evidence type="ECO:0000259" key="2">
    <source>
        <dbReference type="Pfam" id="PF01408"/>
    </source>
</evidence>